<comment type="subcellular location">
    <subcellularLocation>
        <location evidence="1">Membrane</location>
        <topology evidence="1">Multi-pass membrane protein</topology>
    </subcellularLocation>
</comment>
<organism evidence="9 10">
    <name type="scientific">Hyaloscypha variabilis (strain UAMH 11265 / GT02V1 / F)</name>
    <name type="common">Meliniomyces variabilis</name>
    <dbReference type="NCBI Taxonomy" id="1149755"/>
    <lineage>
        <taxon>Eukaryota</taxon>
        <taxon>Fungi</taxon>
        <taxon>Dikarya</taxon>
        <taxon>Ascomycota</taxon>
        <taxon>Pezizomycotina</taxon>
        <taxon>Leotiomycetes</taxon>
        <taxon>Helotiales</taxon>
        <taxon>Hyaloscyphaceae</taxon>
        <taxon>Hyaloscypha</taxon>
        <taxon>Hyaloscypha variabilis</taxon>
    </lineage>
</organism>
<dbReference type="InterPro" id="IPR010573">
    <property type="entry name" value="MFS_Str1/Tri12-like"/>
</dbReference>
<feature type="region of interest" description="Disordered" evidence="6">
    <location>
        <begin position="1"/>
        <end position="38"/>
    </location>
</feature>
<accession>A0A2J6QS81</accession>
<dbReference type="InterPro" id="IPR020846">
    <property type="entry name" value="MFS_dom"/>
</dbReference>
<dbReference type="GO" id="GO:0022857">
    <property type="term" value="F:transmembrane transporter activity"/>
    <property type="evidence" value="ECO:0007669"/>
    <property type="project" value="InterPro"/>
</dbReference>
<feature type="transmembrane region" description="Helical" evidence="7">
    <location>
        <begin position="409"/>
        <end position="431"/>
    </location>
</feature>
<proteinExistence type="predicted"/>
<feature type="transmembrane region" description="Helical" evidence="7">
    <location>
        <begin position="117"/>
        <end position="135"/>
    </location>
</feature>
<feature type="transmembrane region" description="Helical" evidence="7">
    <location>
        <begin position="359"/>
        <end position="379"/>
    </location>
</feature>
<feature type="transmembrane region" description="Helical" evidence="7">
    <location>
        <begin position="142"/>
        <end position="164"/>
    </location>
</feature>
<feature type="domain" description="Major facilitator superfamily (MFS) profile" evidence="8">
    <location>
        <begin position="46"/>
        <end position="564"/>
    </location>
</feature>
<feature type="transmembrane region" description="Helical" evidence="7">
    <location>
        <begin position="541"/>
        <end position="559"/>
    </location>
</feature>
<evidence type="ECO:0000256" key="7">
    <source>
        <dbReference type="SAM" id="Phobius"/>
    </source>
</evidence>
<dbReference type="Proteomes" id="UP000235786">
    <property type="component" value="Unassembled WGS sequence"/>
</dbReference>
<dbReference type="EMBL" id="KZ613977">
    <property type="protein sequence ID" value="PMD29118.1"/>
    <property type="molecule type" value="Genomic_DNA"/>
</dbReference>
<dbReference type="PANTHER" id="PTHR23501:SF195">
    <property type="entry name" value="PEP5"/>
    <property type="match status" value="1"/>
</dbReference>
<keyword evidence="4 7" id="KW-1133">Transmembrane helix</keyword>
<evidence type="ECO:0000256" key="2">
    <source>
        <dbReference type="ARBA" id="ARBA00022448"/>
    </source>
</evidence>
<dbReference type="PROSITE" id="PS00216">
    <property type="entry name" value="SUGAR_TRANSPORT_1"/>
    <property type="match status" value="1"/>
</dbReference>
<evidence type="ECO:0000313" key="10">
    <source>
        <dbReference type="Proteomes" id="UP000235786"/>
    </source>
</evidence>
<dbReference type="Gene3D" id="1.20.1250.20">
    <property type="entry name" value="MFS general substrate transporter like domains"/>
    <property type="match status" value="2"/>
</dbReference>
<feature type="transmembrane region" description="Helical" evidence="7">
    <location>
        <begin position="51"/>
        <end position="77"/>
    </location>
</feature>
<feature type="compositionally biased region" description="Basic and acidic residues" evidence="6">
    <location>
        <begin position="10"/>
        <end position="21"/>
    </location>
</feature>
<feature type="transmembrane region" description="Helical" evidence="7">
    <location>
        <begin position="89"/>
        <end position="111"/>
    </location>
</feature>
<feature type="transmembrane region" description="Helical" evidence="7">
    <location>
        <begin position="386"/>
        <end position="403"/>
    </location>
</feature>
<evidence type="ECO:0000313" key="9">
    <source>
        <dbReference type="EMBL" id="PMD29118.1"/>
    </source>
</evidence>
<keyword evidence="10" id="KW-1185">Reference proteome</keyword>
<protein>
    <submittedName>
        <fullName evidence="9">Putative siderophore iron transporter</fullName>
    </submittedName>
</protein>
<dbReference type="Pfam" id="PF06609">
    <property type="entry name" value="TRI12"/>
    <property type="match status" value="1"/>
</dbReference>
<feature type="transmembrane region" description="Helical" evidence="7">
    <location>
        <begin position="277"/>
        <end position="297"/>
    </location>
</feature>
<evidence type="ECO:0000259" key="8">
    <source>
        <dbReference type="PROSITE" id="PS50850"/>
    </source>
</evidence>
<feature type="transmembrane region" description="Helical" evidence="7">
    <location>
        <begin position="209"/>
        <end position="229"/>
    </location>
</feature>
<dbReference type="PROSITE" id="PS50850">
    <property type="entry name" value="MFS"/>
    <property type="match status" value="1"/>
</dbReference>
<feature type="transmembrane region" description="Helical" evidence="7">
    <location>
        <begin position="250"/>
        <end position="271"/>
    </location>
</feature>
<dbReference type="AlphaFoldDB" id="A0A2J6QS81"/>
<evidence type="ECO:0000256" key="4">
    <source>
        <dbReference type="ARBA" id="ARBA00022989"/>
    </source>
</evidence>
<evidence type="ECO:0000256" key="3">
    <source>
        <dbReference type="ARBA" id="ARBA00022692"/>
    </source>
</evidence>
<sequence length="596" mass="64209">MADTINQAEKVQEDHVEDIPGKDVPTPSSTDEAAAAAQSDDPLETVSVSTFMAIFFMGLSYVAAISCGLVLVTGILAQIGTALGDIENIVWIPGGWSVASAVSFAIAGGFSDIFGRRYVLITGQVITLVGAIVGATAQKTTIVAAGSTLIGFGAGVIFVSYPGITELLPNKYRGIGLGWTEFCINVPWSCVSVLIANELVLHATWRWCYYIAIIYSVICIVGTAIFYFPPSRPRNDYDKTRWQEFTELDFIGLGLFTVGLTLFLVGLTYLGKSSYSITLVASTVTIGGLVFIACFLYDFTIPKNPIFPFHLFAMFREFTVHLIILFIAGMIWQAVTTLAPQGTLYMYTNDPVRIGVTQIPGNMSGILGGWILPSLVHKIKHVRHQIIFALIIQTVFTACYAAVIPHHRYAWMVFQLFGQCCFTWVTTLAYVSSGLFVRQEELGVSAGLIGTFRSAGGSVGNAVFSTILNSIINKQLGPRIAAAAIASGFSPSELSTLIPAVIENAVGVPEAFANVPGASSAVIAATSQALKDAYAYAFRKVFLSTVPFGVIGLIAAWFVKDPSHLLNNHIAVHQEKDVLTGKRFSPQEKQVEGMGE</sequence>
<evidence type="ECO:0000256" key="5">
    <source>
        <dbReference type="ARBA" id="ARBA00023136"/>
    </source>
</evidence>
<reference evidence="9 10" key="1">
    <citation type="submission" date="2016-04" db="EMBL/GenBank/DDBJ databases">
        <title>A degradative enzymes factory behind the ericoid mycorrhizal symbiosis.</title>
        <authorList>
            <consortium name="DOE Joint Genome Institute"/>
            <person name="Martino E."/>
            <person name="Morin E."/>
            <person name="Grelet G."/>
            <person name="Kuo A."/>
            <person name="Kohler A."/>
            <person name="Daghino S."/>
            <person name="Barry K."/>
            <person name="Choi C."/>
            <person name="Cichocki N."/>
            <person name="Clum A."/>
            <person name="Copeland A."/>
            <person name="Hainaut M."/>
            <person name="Haridas S."/>
            <person name="Labutti K."/>
            <person name="Lindquist E."/>
            <person name="Lipzen A."/>
            <person name="Khouja H.-R."/>
            <person name="Murat C."/>
            <person name="Ohm R."/>
            <person name="Olson A."/>
            <person name="Spatafora J."/>
            <person name="Veneault-Fourrey C."/>
            <person name="Henrissat B."/>
            <person name="Grigoriev I."/>
            <person name="Martin F."/>
            <person name="Perotto S."/>
        </authorList>
    </citation>
    <scope>NUCLEOTIDE SEQUENCE [LARGE SCALE GENOMIC DNA]</scope>
    <source>
        <strain evidence="9 10">F</strain>
    </source>
</reference>
<keyword evidence="3 7" id="KW-0812">Transmembrane</keyword>
<feature type="transmembrane region" description="Helical" evidence="7">
    <location>
        <begin position="318"/>
        <end position="339"/>
    </location>
</feature>
<dbReference type="OrthoDB" id="4139357at2759"/>
<name>A0A2J6QS81_HYAVF</name>
<dbReference type="SUPFAM" id="SSF103473">
    <property type="entry name" value="MFS general substrate transporter"/>
    <property type="match status" value="1"/>
</dbReference>
<evidence type="ECO:0000256" key="6">
    <source>
        <dbReference type="SAM" id="MobiDB-lite"/>
    </source>
</evidence>
<dbReference type="GO" id="GO:0005886">
    <property type="term" value="C:plasma membrane"/>
    <property type="evidence" value="ECO:0007669"/>
    <property type="project" value="TreeGrafter"/>
</dbReference>
<keyword evidence="5 7" id="KW-0472">Membrane</keyword>
<dbReference type="PANTHER" id="PTHR23501">
    <property type="entry name" value="MAJOR FACILITATOR SUPERFAMILY"/>
    <property type="match status" value="1"/>
</dbReference>
<evidence type="ECO:0000256" key="1">
    <source>
        <dbReference type="ARBA" id="ARBA00004141"/>
    </source>
</evidence>
<dbReference type="InterPro" id="IPR005829">
    <property type="entry name" value="Sugar_transporter_CS"/>
</dbReference>
<gene>
    <name evidence="9" type="ORF">L207DRAFT_475543</name>
</gene>
<keyword evidence="2" id="KW-0813">Transport</keyword>
<dbReference type="InterPro" id="IPR036259">
    <property type="entry name" value="MFS_trans_sf"/>
</dbReference>